<accession>A0ACB8A5B9</accession>
<sequence length="226" mass="25313">MDSGFPKRDDIPATILTEEFGLCKDAYFARCCHFFEALFKTIQTEFQPVPHDAKPESVDVFIRNWNEGMCSMSSRSRATFFEKVQAEYNQVDRSMDFSIWSHRLTISAKSSLFCIVFSGSLTASPHDVMWFRVILQLRINTGANNAGSSINCNADISNIHCNSNSNGPHSYTLAPALSWCEWGAGMNIRIYTRSPRRSPQVDSGLPPSIPMLSGRLVAPPLKHVAR</sequence>
<protein>
    <submittedName>
        <fullName evidence="1">Uncharacterized protein</fullName>
    </submittedName>
</protein>
<name>A0ACB8A5B9_9AGAM</name>
<evidence type="ECO:0000313" key="1">
    <source>
        <dbReference type="EMBL" id="KAH7908525.1"/>
    </source>
</evidence>
<evidence type="ECO:0000313" key="2">
    <source>
        <dbReference type="Proteomes" id="UP000790377"/>
    </source>
</evidence>
<keyword evidence="2" id="KW-1185">Reference proteome</keyword>
<proteinExistence type="predicted"/>
<dbReference type="Proteomes" id="UP000790377">
    <property type="component" value="Unassembled WGS sequence"/>
</dbReference>
<dbReference type="EMBL" id="MU267817">
    <property type="protein sequence ID" value="KAH7908525.1"/>
    <property type="molecule type" value="Genomic_DNA"/>
</dbReference>
<organism evidence="1 2">
    <name type="scientific">Hygrophoropsis aurantiaca</name>
    <dbReference type="NCBI Taxonomy" id="72124"/>
    <lineage>
        <taxon>Eukaryota</taxon>
        <taxon>Fungi</taxon>
        <taxon>Dikarya</taxon>
        <taxon>Basidiomycota</taxon>
        <taxon>Agaricomycotina</taxon>
        <taxon>Agaricomycetes</taxon>
        <taxon>Agaricomycetidae</taxon>
        <taxon>Boletales</taxon>
        <taxon>Coniophorineae</taxon>
        <taxon>Hygrophoropsidaceae</taxon>
        <taxon>Hygrophoropsis</taxon>
    </lineage>
</organism>
<reference evidence="1" key="1">
    <citation type="journal article" date="2021" name="New Phytol.">
        <title>Evolutionary innovations through gain and loss of genes in the ectomycorrhizal Boletales.</title>
        <authorList>
            <person name="Wu G."/>
            <person name="Miyauchi S."/>
            <person name="Morin E."/>
            <person name="Kuo A."/>
            <person name="Drula E."/>
            <person name="Varga T."/>
            <person name="Kohler A."/>
            <person name="Feng B."/>
            <person name="Cao Y."/>
            <person name="Lipzen A."/>
            <person name="Daum C."/>
            <person name="Hundley H."/>
            <person name="Pangilinan J."/>
            <person name="Johnson J."/>
            <person name="Barry K."/>
            <person name="LaButti K."/>
            <person name="Ng V."/>
            <person name="Ahrendt S."/>
            <person name="Min B."/>
            <person name="Choi I.G."/>
            <person name="Park H."/>
            <person name="Plett J.M."/>
            <person name="Magnuson J."/>
            <person name="Spatafora J.W."/>
            <person name="Nagy L.G."/>
            <person name="Henrissat B."/>
            <person name="Grigoriev I.V."/>
            <person name="Yang Z.L."/>
            <person name="Xu J."/>
            <person name="Martin F.M."/>
        </authorList>
    </citation>
    <scope>NUCLEOTIDE SEQUENCE</scope>
    <source>
        <strain evidence="1">ATCC 28755</strain>
    </source>
</reference>
<comment type="caution">
    <text evidence="1">The sequence shown here is derived from an EMBL/GenBank/DDBJ whole genome shotgun (WGS) entry which is preliminary data.</text>
</comment>
<gene>
    <name evidence="1" type="ORF">BJ138DRAFT_1115786</name>
</gene>